<evidence type="ECO:0000256" key="1">
    <source>
        <dbReference type="ARBA" id="ARBA00004123"/>
    </source>
</evidence>
<dbReference type="Proteomes" id="UP000190648">
    <property type="component" value="Unassembled WGS sequence"/>
</dbReference>
<comment type="caution">
    <text evidence="5">The sequence shown here is derived from an EMBL/GenBank/DDBJ whole genome shotgun (WGS) entry which is preliminary data.</text>
</comment>
<dbReference type="InterPro" id="IPR008967">
    <property type="entry name" value="p53-like_TF_DNA-bd_sf"/>
</dbReference>
<organism evidence="5 6">
    <name type="scientific">Patagioenas fasciata monilis</name>
    <dbReference type="NCBI Taxonomy" id="372326"/>
    <lineage>
        <taxon>Eukaryota</taxon>
        <taxon>Metazoa</taxon>
        <taxon>Chordata</taxon>
        <taxon>Craniata</taxon>
        <taxon>Vertebrata</taxon>
        <taxon>Euteleostomi</taxon>
        <taxon>Archelosauria</taxon>
        <taxon>Archosauria</taxon>
        <taxon>Dinosauria</taxon>
        <taxon>Saurischia</taxon>
        <taxon>Theropoda</taxon>
        <taxon>Coelurosauria</taxon>
        <taxon>Aves</taxon>
        <taxon>Neognathae</taxon>
        <taxon>Neoaves</taxon>
        <taxon>Columbimorphae</taxon>
        <taxon>Columbiformes</taxon>
        <taxon>Columbidae</taxon>
        <taxon>Patagioenas</taxon>
    </lineage>
</organism>
<gene>
    <name evidence="5" type="ORF">AV530_002592</name>
</gene>
<evidence type="ECO:0000313" key="5">
    <source>
        <dbReference type="EMBL" id="OPJ80226.1"/>
    </source>
</evidence>
<comment type="subcellular location">
    <subcellularLocation>
        <location evidence="1">Nucleus</location>
    </subcellularLocation>
</comment>
<dbReference type="OrthoDB" id="5915660at2759"/>
<dbReference type="AlphaFoldDB" id="A0A1V4K6Z6"/>
<proteinExistence type="predicted"/>
<dbReference type="SUPFAM" id="SSF49417">
    <property type="entry name" value="p53-like transcription factors"/>
    <property type="match status" value="1"/>
</dbReference>
<dbReference type="GO" id="GO:0003700">
    <property type="term" value="F:DNA-binding transcription factor activity"/>
    <property type="evidence" value="ECO:0007669"/>
    <property type="project" value="InterPro"/>
</dbReference>
<keyword evidence="3" id="KW-0804">Transcription</keyword>
<dbReference type="EMBL" id="LSYS01004331">
    <property type="protein sequence ID" value="OPJ80226.1"/>
    <property type="molecule type" value="Genomic_DNA"/>
</dbReference>
<evidence type="ECO:0000256" key="2">
    <source>
        <dbReference type="ARBA" id="ARBA00023015"/>
    </source>
</evidence>
<protein>
    <submittedName>
        <fullName evidence="5">Uncharacterized protein</fullName>
    </submittedName>
</protein>
<keyword evidence="6" id="KW-1185">Reference proteome</keyword>
<keyword evidence="2" id="KW-0805">Transcription regulation</keyword>
<keyword evidence="4" id="KW-0539">Nucleus</keyword>
<evidence type="ECO:0000313" key="6">
    <source>
        <dbReference type="Proteomes" id="UP000190648"/>
    </source>
</evidence>
<name>A0A1V4K6Z6_PATFA</name>
<dbReference type="GO" id="GO:0003677">
    <property type="term" value="F:DNA binding"/>
    <property type="evidence" value="ECO:0007669"/>
    <property type="project" value="InterPro"/>
</dbReference>
<dbReference type="Gene3D" id="2.60.40.720">
    <property type="match status" value="1"/>
</dbReference>
<dbReference type="GO" id="GO:0005634">
    <property type="term" value="C:nucleus"/>
    <property type="evidence" value="ECO:0007669"/>
    <property type="project" value="UniProtKB-SubCell"/>
</dbReference>
<reference evidence="5 6" key="1">
    <citation type="submission" date="2016-02" db="EMBL/GenBank/DDBJ databases">
        <title>Band-tailed pigeon sequencing and assembly.</title>
        <authorList>
            <person name="Soares A.E."/>
            <person name="Novak B.J."/>
            <person name="Rice E.S."/>
            <person name="O'Connell B."/>
            <person name="Chang D."/>
            <person name="Weber S."/>
            <person name="Shapiro B."/>
        </authorList>
    </citation>
    <scope>NUCLEOTIDE SEQUENCE [LARGE SCALE GENOMIC DNA]</scope>
    <source>
        <strain evidence="5">BTP2013</strain>
        <tissue evidence="5">Blood</tissue>
    </source>
</reference>
<dbReference type="InterPro" id="IPR012346">
    <property type="entry name" value="p53/RUNT-type_TF_DNA-bd_sf"/>
</dbReference>
<evidence type="ECO:0000256" key="4">
    <source>
        <dbReference type="ARBA" id="ARBA00023242"/>
    </source>
</evidence>
<accession>A0A1V4K6Z6</accession>
<sequence>MNRTTITYPIVLSTEDYGDHHDFCFGFLESGTTKSVTCTFSLVLNKLFCCLAKPCLAQDSEFPVDTQVTPYLVHAKQYTQLLKSGEYELSNVFKVHNLALSW</sequence>
<evidence type="ECO:0000256" key="3">
    <source>
        <dbReference type="ARBA" id="ARBA00023163"/>
    </source>
</evidence>